<comment type="caution">
    <text evidence="1">The sequence shown here is derived from an EMBL/GenBank/DDBJ whole genome shotgun (WGS) entry which is preliminary data.</text>
</comment>
<reference evidence="1 2" key="1">
    <citation type="journal article" date="2013" name="BMC Genomics">
        <title>Comparative genomics of Campylobacter concisus isolates reveals genetic diversity and provides insights into disease association.</title>
        <authorList>
            <person name="Deshpande N.P."/>
            <person name="Kaakoush N.O."/>
            <person name="Wilkins M.R."/>
            <person name="Mitchell H.M."/>
        </authorList>
    </citation>
    <scope>NUCLEOTIDE SEQUENCE [LARGE SCALE GENOMIC DNA]</scope>
    <source>
        <strain evidence="1 2">ATCC 51562</strain>
    </source>
</reference>
<sequence>MCKCRCVKLEFSLIFYPFLMSGFYKILANKVLDENLMGALKFRYFSVCG</sequence>
<gene>
    <name evidence="1" type="ORF">ATCC51562_771</name>
</gene>
<proteinExistence type="predicted"/>
<dbReference type="PATRIC" id="fig|1242969.3.peg.1516"/>
<dbReference type="Proteomes" id="UP000016627">
    <property type="component" value="Unassembled WGS sequence"/>
</dbReference>
<evidence type="ECO:0000313" key="1">
    <source>
        <dbReference type="EMBL" id="ERJ25188.1"/>
    </source>
</evidence>
<organism evidence="1 2">
    <name type="scientific">Campylobacter concisus ATCC 51562</name>
    <dbReference type="NCBI Taxonomy" id="1242969"/>
    <lineage>
        <taxon>Bacteria</taxon>
        <taxon>Pseudomonadati</taxon>
        <taxon>Campylobacterota</taxon>
        <taxon>Epsilonproteobacteria</taxon>
        <taxon>Campylobacterales</taxon>
        <taxon>Campylobacteraceae</taxon>
        <taxon>Campylobacter</taxon>
    </lineage>
</organism>
<protein>
    <submittedName>
        <fullName evidence="1">Uncharacterized protein</fullName>
    </submittedName>
</protein>
<evidence type="ECO:0000313" key="2">
    <source>
        <dbReference type="Proteomes" id="UP000016627"/>
    </source>
</evidence>
<dbReference type="EMBL" id="ANNI01000009">
    <property type="protein sequence ID" value="ERJ25188.1"/>
    <property type="molecule type" value="Genomic_DNA"/>
</dbReference>
<name>U2GGT3_9BACT</name>
<accession>U2GGT3</accession>
<dbReference type="AlphaFoldDB" id="U2GGT3"/>